<proteinExistence type="predicted"/>
<keyword evidence="2" id="KW-0472">Membrane</keyword>
<name>A0A7W7Q589_9PSEU</name>
<dbReference type="EMBL" id="JACHJQ010000003">
    <property type="protein sequence ID" value="MBB4907058.1"/>
    <property type="molecule type" value="Genomic_DNA"/>
</dbReference>
<evidence type="ECO:0000313" key="4">
    <source>
        <dbReference type="EMBL" id="MBB4907058.1"/>
    </source>
</evidence>
<keyword evidence="2" id="KW-0812">Transmembrane</keyword>
<feature type="domain" description="DUF8017" evidence="3">
    <location>
        <begin position="155"/>
        <end position="336"/>
    </location>
</feature>
<keyword evidence="2" id="KW-1133">Transmembrane helix</keyword>
<dbReference type="AlphaFoldDB" id="A0A7W7Q589"/>
<dbReference type="Pfam" id="PF26056">
    <property type="entry name" value="DUF8017"/>
    <property type="match status" value="1"/>
</dbReference>
<feature type="compositionally biased region" description="Gly residues" evidence="1">
    <location>
        <begin position="1"/>
        <end position="13"/>
    </location>
</feature>
<dbReference type="RefSeq" id="WP_184811182.1">
    <property type="nucleotide sequence ID" value="NZ_JACHJQ010000003.1"/>
</dbReference>
<feature type="transmembrane region" description="Helical" evidence="2">
    <location>
        <begin position="95"/>
        <end position="114"/>
    </location>
</feature>
<organism evidence="4 5">
    <name type="scientific">Actinophytocola algeriensis</name>
    <dbReference type="NCBI Taxonomy" id="1768010"/>
    <lineage>
        <taxon>Bacteria</taxon>
        <taxon>Bacillati</taxon>
        <taxon>Actinomycetota</taxon>
        <taxon>Actinomycetes</taxon>
        <taxon>Pseudonocardiales</taxon>
        <taxon>Pseudonocardiaceae</taxon>
    </lineage>
</organism>
<evidence type="ECO:0000256" key="1">
    <source>
        <dbReference type="SAM" id="MobiDB-lite"/>
    </source>
</evidence>
<feature type="region of interest" description="Disordered" evidence="1">
    <location>
        <begin position="1"/>
        <end position="87"/>
    </location>
</feature>
<protein>
    <recommendedName>
        <fullName evidence="3">DUF8017 domain-containing protein</fullName>
    </recommendedName>
</protein>
<gene>
    <name evidence="4" type="ORF">FHR82_003278</name>
</gene>
<accession>A0A7W7Q589</accession>
<keyword evidence="5" id="KW-1185">Reference proteome</keyword>
<evidence type="ECO:0000256" key="2">
    <source>
        <dbReference type="SAM" id="Phobius"/>
    </source>
</evidence>
<evidence type="ECO:0000259" key="3">
    <source>
        <dbReference type="Pfam" id="PF26056"/>
    </source>
</evidence>
<evidence type="ECO:0000313" key="5">
    <source>
        <dbReference type="Proteomes" id="UP000520767"/>
    </source>
</evidence>
<dbReference type="Proteomes" id="UP000520767">
    <property type="component" value="Unassembled WGS sequence"/>
</dbReference>
<feature type="compositionally biased region" description="Low complexity" evidence="1">
    <location>
        <begin position="44"/>
        <end position="58"/>
    </location>
</feature>
<comment type="caution">
    <text evidence="4">The sequence shown here is derived from an EMBL/GenBank/DDBJ whole genome shotgun (WGS) entry which is preliminary data.</text>
</comment>
<reference evidence="4 5" key="1">
    <citation type="submission" date="2020-08" db="EMBL/GenBank/DDBJ databases">
        <title>Genomic Encyclopedia of Type Strains, Phase III (KMG-III): the genomes of soil and plant-associated and newly described type strains.</title>
        <authorList>
            <person name="Whitman W."/>
        </authorList>
    </citation>
    <scope>NUCLEOTIDE SEQUENCE [LARGE SCALE GENOMIC DNA]</scope>
    <source>
        <strain evidence="4 5">CECT 8960</strain>
    </source>
</reference>
<dbReference type="InterPro" id="IPR058330">
    <property type="entry name" value="DUF8017"/>
</dbReference>
<feature type="region of interest" description="Disordered" evidence="1">
    <location>
        <begin position="119"/>
        <end position="161"/>
    </location>
</feature>
<feature type="compositionally biased region" description="Low complexity" evidence="1">
    <location>
        <begin position="135"/>
        <end position="146"/>
    </location>
</feature>
<sequence>MTGWQGNDGGQGGWNPQSFGPDPGTNKYGTDPYVNQYGSDPYNDPYAQADPYAQYQQPGYQTGGFPAQGYPPTGGFPAQGYPPPPPPKRSKLPMILSLVAIVIIIGAVVAIVLVNRKDTQTAEPQPTSTSKEDPGPSSKESTSSSEEPPPTTGGTHDDWITIDNTADAGLTYQVPPEWKESPATRASGLDVDFTGDADYGVYDCGGASYVRTFAASGDVQGKNGKDLDLAATVSDFAKSFATTYYGADAKVDAPAPTEVAVGDKTAMTLTATVTPNTTKPDCQATAGEVGIVGVLLESEGQPNGVAMLVVVNDLDGGPDDPKPLDGSVTQEILKTVSAG</sequence>